<dbReference type="GO" id="GO:1902201">
    <property type="term" value="P:negative regulation of bacterial-type flagellum-dependent cell motility"/>
    <property type="evidence" value="ECO:0007669"/>
    <property type="project" value="TreeGrafter"/>
</dbReference>
<dbReference type="InterPro" id="IPR050469">
    <property type="entry name" value="Diguanylate_Cyclase"/>
</dbReference>
<dbReference type="Proteomes" id="UP000502608">
    <property type="component" value="Chromosome"/>
</dbReference>
<evidence type="ECO:0000256" key="2">
    <source>
        <dbReference type="ARBA" id="ARBA00012528"/>
    </source>
</evidence>
<dbReference type="KEGG" id="saes:HBH39_04685"/>
<proteinExistence type="predicted"/>
<gene>
    <name evidence="6" type="ORF">HBH39_04685</name>
</gene>
<dbReference type="PROSITE" id="PS50887">
    <property type="entry name" value="GGDEF"/>
    <property type="match status" value="1"/>
</dbReference>
<keyword evidence="4" id="KW-0812">Transmembrane</keyword>
<dbReference type="SMART" id="SM00267">
    <property type="entry name" value="GGDEF"/>
    <property type="match status" value="1"/>
</dbReference>
<dbReference type="PANTHER" id="PTHR45138">
    <property type="entry name" value="REGULATORY COMPONENTS OF SENSORY TRANSDUCTION SYSTEM"/>
    <property type="match status" value="1"/>
</dbReference>
<dbReference type="Gene3D" id="1.25.40.10">
    <property type="entry name" value="Tetratricopeptide repeat domain"/>
    <property type="match status" value="1"/>
</dbReference>
<name>A0A6G9QHD8_9GAMM</name>
<evidence type="ECO:0000256" key="3">
    <source>
        <dbReference type="ARBA" id="ARBA00034247"/>
    </source>
</evidence>
<dbReference type="GO" id="GO:0043709">
    <property type="term" value="P:cell adhesion involved in single-species biofilm formation"/>
    <property type="evidence" value="ECO:0007669"/>
    <property type="project" value="TreeGrafter"/>
</dbReference>
<dbReference type="PANTHER" id="PTHR45138:SF9">
    <property type="entry name" value="DIGUANYLATE CYCLASE DGCM-RELATED"/>
    <property type="match status" value="1"/>
</dbReference>
<keyword evidence="7" id="KW-1185">Reference proteome</keyword>
<protein>
    <recommendedName>
        <fullName evidence="2">diguanylate cyclase</fullName>
        <ecNumber evidence="2">2.7.7.65</ecNumber>
    </recommendedName>
</protein>
<keyword evidence="4" id="KW-1133">Transmembrane helix</keyword>
<dbReference type="GO" id="GO:0005886">
    <property type="term" value="C:plasma membrane"/>
    <property type="evidence" value="ECO:0007669"/>
    <property type="project" value="TreeGrafter"/>
</dbReference>
<sequence>MLKSILLGWFFSALLVMTCGVVASEQYSNQLVEVDQLIGSDFQLAKQKLLALDDKLEQFTEQEKAHYYMLMSLLHIYLSEYQQAKIALDNALKASPSEELLTRIYLYKVTVSNGLKDYESAFLELATNLSRIDTYQDTKIKIASYIRLLNVLMDLYAYEEMLKTAKLVLNLNQGQDVKSECYAMLYYAVAMLKLENPQESISLFDETGSYCAANGLPLIDIMSQKGKAIAYFELSDFNTASRLFEQAYKRYLPFEFQVELNDIKSYLANIYFNQQEYEKSYSYASELANLNEDKVNNEVKTRAHEVLAMLASHQGDFAKAYQHQVIAHALSLQELNEKKLKQNAYQMARFDSAEKSRENNNLIQEHELMMKQKDLFLKEKSSSIMFSTLLFGVCIGLGLLLITAWMQRNQYMRQAQRDGLTGIYNRQTGQDLAENELVQVLANNGHYSIMILDLDFFKTINDRFGHATGDWALKKITHVVEDIIRPSDIFCRLGGEEFVIYMPYTDELTAFNLAETVRQEVERINTKYSGHDFSITVSIGVSALNKEDLSLDPLLNKADIALYECKSQGRNKVLVYKPSFDA</sequence>
<dbReference type="AlphaFoldDB" id="A0A6G9QHD8"/>
<feature type="domain" description="GGDEF" evidence="5">
    <location>
        <begin position="445"/>
        <end position="578"/>
    </location>
</feature>
<dbReference type="InterPro" id="IPR000160">
    <property type="entry name" value="GGDEF_dom"/>
</dbReference>
<evidence type="ECO:0000256" key="4">
    <source>
        <dbReference type="SAM" id="Phobius"/>
    </source>
</evidence>
<dbReference type="InterPro" id="IPR011990">
    <property type="entry name" value="TPR-like_helical_dom_sf"/>
</dbReference>
<dbReference type="InterPro" id="IPR029787">
    <property type="entry name" value="Nucleotide_cyclase"/>
</dbReference>
<dbReference type="Gene3D" id="3.30.70.270">
    <property type="match status" value="1"/>
</dbReference>
<feature type="transmembrane region" description="Helical" evidence="4">
    <location>
        <begin position="384"/>
        <end position="406"/>
    </location>
</feature>
<evidence type="ECO:0000313" key="6">
    <source>
        <dbReference type="EMBL" id="QIR13882.1"/>
    </source>
</evidence>
<evidence type="ECO:0000259" key="5">
    <source>
        <dbReference type="PROSITE" id="PS50887"/>
    </source>
</evidence>
<dbReference type="Pfam" id="PF00990">
    <property type="entry name" value="GGDEF"/>
    <property type="match status" value="1"/>
</dbReference>
<dbReference type="EMBL" id="CP050313">
    <property type="protein sequence ID" value="QIR13882.1"/>
    <property type="molecule type" value="Genomic_DNA"/>
</dbReference>
<dbReference type="InterPro" id="IPR043128">
    <property type="entry name" value="Rev_trsase/Diguanyl_cyclase"/>
</dbReference>
<dbReference type="RefSeq" id="WP_167676055.1">
    <property type="nucleotide sequence ID" value="NZ_CP050313.1"/>
</dbReference>
<dbReference type="SUPFAM" id="SSF55073">
    <property type="entry name" value="Nucleotide cyclase"/>
    <property type="match status" value="1"/>
</dbReference>
<accession>A0A6G9QHD8</accession>
<comment type="cofactor">
    <cofactor evidence="1">
        <name>Mg(2+)</name>
        <dbReference type="ChEBI" id="CHEBI:18420"/>
    </cofactor>
</comment>
<dbReference type="EC" id="2.7.7.65" evidence="2"/>
<organism evidence="6 7">
    <name type="scientific">Shewanella aestuarii</name>
    <dbReference type="NCBI Taxonomy" id="1028752"/>
    <lineage>
        <taxon>Bacteria</taxon>
        <taxon>Pseudomonadati</taxon>
        <taxon>Pseudomonadota</taxon>
        <taxon>Gammaproteobacteria</taxon>
        <taxon>Alteromonadales</taxon>
        <taxon>Shewanellaceae</taxon>
        <taxon>Shewanella</taxon>
    </lineage>
</organism>
<comment type="catalytic activity">
    <reaction evidence="3">
        <text>2 GTP = 3',3'-c-di-GMP + 2 diphosphate</text>
        <dbReference type="Rhea" id="RHEA:24898"/>
        <dbReference type="ChEBI" id="CHEBI:33019"/>
        <dbReference type="ChEBI" id="CHEBI:37565"/>
        <dbReference type="ChEBI" id="CHEBI:58805"/>
        <dbReference type="EC" id="2.7.7.65"/>
    </reaction>
</comment>
<dbReference type="NCBIfam" id="TIGR00254">
    <property type="entry name" value="GGDEF"/>
    <property type="match status" value="1"/>
</dbReference>
<dbReference type="CDD" id="cd01949">
    <property type="entry name" value="GGDEF"/>
    <property type="match status" value="1"/>
</dbReference>
<dbReference type="FunFam" id="3.30.70.270:FF:000001">
    <property type="entry name" value="Diguanylate cyclase domain protein"/>
    <property type="match status" value="1"/>
</dbReference>
<evidence type="ECO:0000313" key="7">
    <source>
        <dbReference type="Proteomes" id="UP000502608"/>
    </source>
</evidence>
<dbReference type="GO" id="GO:0052621">
    <property type="term" value="F:diguanylate cyclase activity"/>
    <property type="evidence" value="ECO:0007669"/>
    <property type="project" value="UniProtKB-EC"/>
</dbReference>
<reference evidence="6 7" key="1">
    <citation type="submission" date="2020-03" db="EMBL/GenBank/DDBJ databases">
        <title>Complete genome sequence of Shewanella sp.</title>
        <authorList>
            <person name="Kim Y.-S."/>
            <person name="Kim S.-J."/>
            <person name="Jung H.-K."/>
            <person name="Kim K.-H."/>
        </authorList>
    </citation>
    <scope>NUCLEOTIDE SEQUENCE [LARGE SCALE GENOMIC DNA]</scope>
    <source>
        <strain evidence="6 7">PN3F2</strain>
    </source>
</reference>
<evidence type="ECO:0000256" key="1">
    <source>
        <dbReference type="ARBA" id="ARBA00001946"/>
    </source>
</evidence>
<keyword evidence="4" id="KW-0472">Membrane</keyword>
<dbReference type="SUPFAM" id="SSF48452">
    <property type="entry name" value="TPR-like"/>
    <property type="match status" value="2"/>
</dbReference>